<comment type="caution">
    <text evidence="3">The sequence shown here is derived from an EMBL/GenBank/DDBJ whole genome shotgun (WGS) entry which is preliminary data.</text>
</comment>
<evidence type="ECO:0000313" key="3">
    <source>
        <dbReference type="EMBL" id="KAL2267833.1"/>
    </source>
</evidence>
<protein>
    <recommendedName>
        <fullName evidence="2">Trichothecene 3-O-acetyltransferase-like N-terminal domain-containing protein</fullName>
    </recommendedName>
</protein>
<dbReference type="Gene3D" id="3.30.559.10">
    <property type="entry name" value="Chloramphenicol acetyltransferase-like domain"/>
    <property type="match status" value="2"/>
</dbReference>
<dbReference type="InterPro" id="IPR054710">
    <property type="entry name" value="Tri101-like_N"/>
</dbReference>
<feature type="domain" description="Trichothecene 3-O-acetyltransferase-like N-terminal" evidence="2">
    <location>
        <begin position="36"/>
        <end position="188"/>
    </location>
</feature>
<dbReference type="Pfam" id="PF22664">
    <property type="entry name" value="TRI-like_N"/>
    <property type="match status" value="1"/>
</dbReference>
<dbReference type="Proteomes" id="UP001600064">
    <property type="component" value="Unassembled WGS sequence"/>
</dbReference>
<evidence type="ECO:0000313" key="4">
    <source>
        <dbReference type="Proteomes" id="UP001600064"/>
    </source>
</evidence>
<evidence type="ECO:0000259" key="2">
    <source>
        <dbReference type="Pfam" id="PF22664"/>
    </source>
</evidence>
<keyword evidence="1" id="KW-0808">Transferase</keyword>
<dbReference type="PANTHER" id="PTHR31642">
    <property type="entry name" value="TRICHOTHECENE 3-O-ACETYLTRANSFERASE"/>
    <property type="match status" value="1"/>
</dbReference>
<accession>A0ABR4DBU7</accession>
<proteinExistence type="predicted"/>
<dbReference type="RefSeq" id="XP_070866560.1">
    <property type="nucleotide sequence ID" value="XM_071011675.1"/>
</dbReference>
<keyword evidence="4" id="KW-1185">Reference proteome</keyword>
<dbReference type="GeneID" id="98126319"/>
<dbReference type="InterPro" id="IPR050317">
    <property type="entry name" value="Plant_Fungal_Acyltransferase"/>
</dbReference>
<evidence type="ECO:0000256" key="1">
    <source>
        <dbReference type="ARBA" id="ARBA00022679"/>
    </source>
</evidence>
<dbReference type="EMBL" id="JAZGUE010000004">
    <property type="protein sequence ID" value="KAL2267833.1"/>
    <property type="molecule type" value="Genomic_DNA"/>
</dbReference>
<sequence length="489" mass="54968">MPETTVYEIRPLGWENDPEEEKLKLSMLDIFSVQAYNPFTLFFKLSDNERPRALDILKKGLERTLAQCRHMVGTIEQDDKTYDCFFTKKRDTTGKLVVKYFGPEDGVPSMQEIEKAHYASSFLDVSKFNVEGLSATEAPENHPSQKPISTAFQANFIPGGLVFVTSQHHYTNDLAGWANFARQLGENCAAIANNTAPPPWDPANLDASCWTAPDIPDEAKVDAPPSPPPNGMERDTSVLLLHMPKSKASELKRLASPEGSDAMPKWISTYDAMCAILWRILTRHRVPLYCPDPDAEAPLALESVNLRSRVDPPLPPRQQRNIMWVMPSNVLPDPFTAREVAAQESEFPLARLAAKIRTMTSAMNKEMVLQFLAKTAPIRDKTRLFLRPNSFPPLSFFVTDWRDADLRDVDFGFGRPCAFRHIADSPDSMKGISVVAVYPPRPSENPDEGFEFLVSVENDILDAVLEDPDLKNFFDFRGFEIKTEAKEAS</sequence>
<name>A0ABR4DBU7_9PEZI</name>
<dbReference type="InterPro" id="IPR023213">
    <property type="entry name" value="CAT-like_dom_sf"/>
</dbReference>
<gene>
    <name evidence="3" type="ORF">VTJ83DRAFT_5110</name>
</gene>
<organism evidence="3 4">
    <name type="scientific">Remersonia thermophila</name>
    <dbReference type="NCBI Taxonomy" id="72144"/>
    <lineage>
        <taxon>Eukaryota</taxon>
        <taxon>Fungi</taxon>
        <taxon>Dikarya</taxon>
        <taxon>Ascomycota</taxon>
        <taxon>Pezizomycotina</taxon>
        <taxon>Sordariomycetes</taxon>
        <taxon>Sordariomycetidae</taxon>
        <taxon>Sordariales</taxon>
        <taxon>Sordariales incertae sedis</taxon>
        <taxon>Remersonia</taxon>
    </lineage>
</organism>
<dbReference type="PANTHER" id="PTHR31642:SF310">
    <property type="entry name" value="FATTY ALCOHOL:CAFFEOYL-COA ACYLTRANSFERASE"/>
    <property type="match status" value="1"/>
</dbReference>
<reference evidence="3 4" key="1">
    <citation type="journal article" date="2024" name="Commun. Biol.">
        <title>Comparative genomic analysis of thermophilic fungi reveals convergent evolutionary adaptations and gene losses.</title>
        <authorList>
            <person name="Steindorff A.S."/>
            <person name="Aguilar-Pontes M.V."/>
            <person name="Robinson A.J."/>
            <person name="Andreopoulos B."/>
            <person name="LaButti K."/>
            <person name="Kuo A."/>
            <person name="Mondo S."/>
            <person name="Riley R."/>
            <person name="Otillar R."/>
            <person name="Haridas S."/>
            <person name="Lipzen A."/>
            <person name="Grimwood J."/>
            <person name="Schmutz J."/>
            <person name="Clum A."/>
            <person name="Reid I.D."/>
            <person name="Moisan M.C."/>
            <person name="Butler G."/>
            <person name="Nguyen T.T.M."/>
            <person name="Dewar K."/>
            <person name="Conant G."/>
            <person name="Drula E."/>
            <person name="Henrissat B."/>
            <person name="Hansel C."/>
            <person name="Singer S."/>
            <person name="Hutchinson M.I."/>
            <person name="de Vries R.P."/>
            <person name="Natvig D.O."/>
            <person name="Powell A.J."/>
            <person name="Tsang A."/>
            <person name="Grigoriev I.V."/>
        </authorList>
    </citation>
    <scope>NUCLEOTIDE SEQUENCE [LARGE SCALE GENOMIC DNA]</scope>
    <source>
        <strain evidence="3 4">ATCC 22073</strain>
    </source>
</reference>